<evidence type="ECO:0000313" key="3">
    <source>
        <dbReference type="Proteomes" id="UP000237068"/>
    </source>
</evidence>
<dbReference type="EMBL" id="PPXG01000005">
    <property type="protein sequence ID" value="POH82342.1"/>
    <property type="molecule type" value="Genomic_DNA"/>
</dbReference>
<dbReference type="SMART" id="SM00100">
    <property type="entry name" value="cNMP"/>
    <property type="match status" value="1"/>
</dbReference>
<dbReference type="InterPro" id="IPR014710">
    <property type="entry name" value="RmlC-like_jellyroll"/>
</dbReference>
<protein>
    <submittedName>
        <fullName evidence="2">Crp/Fnr family transcriptional regulator</fullName>
    </submittedName>
</protein>
<dbReference type="OrthoDB" id="9798104at2"/>
<evidence type="ECO:0000313" key="2">
    <source>
        <dbReference type="EMBL" id="POH82342.1"/>
    </source>
</evidence>
<dbReference type="CDD" id="cd00038">
    <property type="entry name" value="CAP_ED"/>
    <property type="match status" value="1"/>
</dbReference>
<dbReference type="SUPFAM" id="SSF51206">
    <property type="entry name" value="cAMP-binding domain-like"/>
    <property type="match status" value="1"/>
</dbReference>
<dbReference type="InterPro" id="IPR000595">
    <property type="entry name" value="cNMP-bd_dom"/>
</dbReference>
<accession>A0A2S4AM44</accession>
<organism evidence="2 3">
    <name type="scientific">Stutzerimonas stutzeri</name>
    <name type="common">Pseudomonas stutzeri</name>
    <dbReference type="NCBI Taxonomy" id="316"/>
    <lineage>
        <taxon>Bacteria</taxon>
        <taxon>Pseudomonadati</taxon>
        <taxon>Pseudomonadota</taxon>
        <taxon>Gammaproteobacteria</taxon>
        <taxon>Pseudomonadales</taxon>
        <taxon>Pseudomonadaceae</taxon>
        <taxon>Stutzerimonas</taxon>
    </lineage>
</organism>
<feature type="domain" description="Cyclic nucleotide-binding" evidence="1">
    <location>
        <begin position="37"/>
        <end position="138"/>
    </location>
</feature>
<name>A0A2S4AM44_STUST</name>
<sequence length="217" mass="24893">MRYVADQIKRLPCKDGSPPTVNVLDESREALRLQLQTLGITDEALLCDLSKLAKFRDVQKDEVIIGAGQLPTQFFVVLKGLVRYYYLSPNGKEWNKAFFHEGRLIGSLSSFLRRKPCTYTIAALEPSSLAAFPVSIFETGFQANAQLQQLLNRYVQDIMLRNEQREAVLLTCDSEARYLWLLEHQQWLVARVPQYHLASYLGMEPASLSRLKRLIDR</sequence>
<gene>
    <name evidence="2" type="ORF">CXK91_13500</name>
</gene>
<reference evidence="2 3" key="1">
    <citation type="submission" date="2018-01" db="EMBL/GenBank/DDBJ databases">
        <title>Denitrification phenotypes of diverse strains of Pseudomonas stutzeri.</title>
        <authorList>
            <person name="Milligan D.A."/>
            <person name="Bergaust L."/>
            <person name="Bakken L.R."/>
            <person name="Frostegard A."/>
        </authorList>
    </citation>
    <scope>NUCLEOTIDE SEQUENCE [LARGE SCALE GENOMIC DNA]</scope>
    <source>
        <strain evidence="2 3">24a13</strain>
    </source>
</reference>
<evidence type="ECO:0000259" key="1">
    <source>
        <dbReference type="PROSITE" id="PS50042"/>
    </source>
</evidence>
<comment type="caution">
    <text evidence="2">The sequence shown here is derived from an EMBL/GenBank/DDBJ whole genome shotgun (WGS) entry which is preliminary data.</text>
</comment>
<proteinExistence type="predicted"/>
<dbReference type="Pfam" id="PF00027">
    <property type="entry name" value="cNMP_binding"/>
    <property type="match status" value="1"/>
</dbReference>
<dbReference type="Proteomes" id="UP000237068">
    <property type="component" value="Unassembled WGS sequence"/>
</dbReference>
<dbReference type="PROSITE" id="PS50042">
    <property type="entry name" value="CNMP_BINDING_3"/>
    <property type="match status" value="1"/>
</dbReference>
<dbReference type="AlphaFoldDB" id="A0A2S4AM44"/>
<dbReference type="InterPro" id="IPR018490">
    <property type="entry name" value="cNMP-bd_dom_sf"/>
</dbReference>
<dbReference type="Gene3D" id="2.60.120.10">
    <property type="entry name" value="Jelly Rolls"/>
    <property type="match status" value="1"/>
</dbReference>